<gene>
    <name evidence="5" type="ORF">NLU13_5540</name>
</gene>
<reference evidence="5" key="1">
    <citation type="submission" date="2022-10" db="EMBL/GenBank/DDBJ databases">
        <title>Determination and structural analysis of whole genome sequence of Sarocladium strictum F4-1.</title>
        <authorList>
            <person name="Hu L."/>
            <person name="Jiang Y."/>
        </authorList>
    </citation>
    <scope>NUCLEOTIDE SEQUENCE</scope>
    <source>
        <strain evidence="5">F4-1</strain>
    </source>
</reference>
<keyword evidence="3" id="KW-0862">Zinc</keyword>
<sequence>MEADHTYLGNCHCGRFRFEINVPGLGGLTVCDCRLCAKKGYLWLPLDRQAFRVTRDDDRMRDFSASSVRDKFCGHCGTGITGEHVSGPMAGRLAVNLRAVQGLNPFELEKSAIKQSAQESTPELPTPRPDAHQTASCYCGKVKAELLIPLPGLEVKEDNCSFCVRTAFIGVYPNRDQVRISGRESTFEYLHGRGYNGTAHCETCGVNVFSNIYGPDPGIFDKLPPERREMALKMYHKNMALQPLNVRTFEGLDLGTLKVERDDCGTEGYKLDS</sequence>
<dbReference type="PANTHER" id="PTHR28620">
    <property type="entry name" value="CENTROMERE PROTEIN V"/>
    <property type="match status" value="1"/>
</dbReference>
<evidence type="ECO:0000256" key="1">
    <source>
        <dbReference type="ARBA" id="ARBA00005495"/>
    </source>
</evidence>
<protein>
    <recommendedName>
        <fullName evidence="4">CENP-V/GFA domain-containing protein</fullName>
    </recommendedName>
</protein>
<dbReference type="Proteomes" id="UP001175261">
    <property type="component" value="Unassembled WGS sequence"/>
</dbReference>
<evidence type="ECO:0000313" key="5">
    <source>
        <dbReference type="EMBL" id="KAK0387227.1"/>
    </source>
</evidence>
<dbReference type="EMBL" id="JAPDFR010000004">
    <property type="protein sequence ID" value="KAK0387227.1"/>
    <property type="molecule type" value="Genomic_DNA"/>
</dbReference>
<dbReference type="SUPFAM" id="SSF51316">
    <property type="entry name" value="Mss4-like"/>
    <property type="match status" value="2"/>
</dbReference>
<dbReference type="InterPro" id="IPR006913">
    <property type="entry name" value="CENP-V/GFA"/>
</dbReference>
<keyword evidence="2" id="KW-0479">Metal-binding</keyword>
<comment type="caution">
    <text evidence="5">The sequence shown here is derived from an EMBL/GenBank/DDBJ whole genome shotgun (WGS) entry which is preliminary data.</text>
</comment>
<dbReference type="Pfam" id="PF04828">
    <property type="entry name" value="GFA"/>
    <property type="match status" value="1"/>
</dbReference>
<dbReference type="GO" id="GO:0016846">
    <property type="term" value="F:carbon-sulfur lyase activity"/>
    <property type="evidence" value="ECO:0007669"/>
    <property type="project" value="InterPro"/>
</dbReference>
<dbReference type="Gene3D" id="2.170.150.70">
    <property type="match status" value="2"/>
</dbReference>
<dbReference type="GO" id="GO:0046872">
    <property type="term" value="F:metal ion binding"/>
    <property type="evidence" value="ECO:0007669"/>
    <property type="project" value="UniProtKB-KW"/>
</dbReference>
<dbReference type="InterPro" id="IPR011057">
    <property type="entry name" value="Mss4-like_sf"/>
</dbReference>
<evidence type="ECO:0000259" key="4">
    <source>
        <dbReference type="PROSITE" id="PS51891"/>
    </source>
</evidence>
<dbReference type="PANTHER" id="PTHR28620:SF1">
    <property type="entry name" value="CENP-V_GFA DOMAIN-CONTAINING PROTEIN"/>
    <property type="match status" value="1"/>
</dbReference>
<feature type="domain" description="CENP-V/GFA" evidence="4">
    <location>
        <begin position="7"/>
        <end position="107"/>
    </location>
</feature>
<dbReference type="AlphaFoldDB" id="A0AA39L7R0"/>
<dbReference type="InterPro" id="IPR052355">
    <property type="entry name" value="CENP-V-like"/>
</dbReference>
<evidence type="ECO:0000256" key="3">
    <source>
        <dbReference type="ARBA" id="ARBA00022833"/>
    </source>
</evidence>
<comment type="similarity">
    <text evidence="1">Belongs to the Gfa family.</text>
</comment>
<accession>A0AA39L7R0</accession>
<proteinExistence type="inferred from homology"/>
<organism evidence="5 6">
    <name type="scientific">Sarocladium strictum</name>
    <name type="common">Black bundle disease fungus</name>
    <name type="synonym">Acremonium strictum</name>
    <dbReference type="NCBI Taxonomy" id="5046"/>
    <lineage>
        <taxon>Eukaryota</taxon>
        <taxon>Fungi</taxon>
        <taxon>Dikarya</taxon>
        <taxon>Ascomycota</taxon>
        <taxon>Pezizomycotina</taxon>
        <taxon>Sordariomycetes</taxon>
        <taxon>Hypocreomycetidae</taxon>
        <taxon>Hypocreales</taxon>
        <taxon>Sarocladiaceae</taxon>
        <taxon>Sarocladium</taxon>
    </lineage>
</organism>
<evidence type="ECO:0000313" key="6">
    <source>
        <dbReference type="Proteomes" id="UP001175261"/>
    </source>
</evidence>
<evidence type="ECO:0000256" key="2">
    <source>
        <dbReference type="ARBA" id="ARBA00022723"/>
    </source>
</evidence>
<dbReference type="PROSITE" id="PS51891">
    <property type="entry name" value="CENP_V_GFA"/>
    <property type="match status" value="1"/>
</dbReference>
<keyword evidence="6" id="KW-1185">Reference proteome</keyword>
<name>A0AA39L7R0_SARSR</name>